<dbReference type="GO" id="GO:0005975">
    <property type="term" value="P:carbohydrate metabolic process"/>
    <property type="evidence" value="ECO:0007669"/>
    <property type="project" value="InterPro"/>
</dbReference>
<feature type="region of interest" description="Disordered" evidence="9">
    <location>
        <begin position="533"/>
        <end position="552"/>
    </location>
</feature>
<dbReference type="GO" id="GO:0004553">
    <property type="term" value="F:hydrolase activity, hydrolyzing O-glycosyl compounds"/>
    <property type="evidence" value="ECO:0007669"/>
    <property type="project" value="InterPro"/>
</dbReference>
<comment type="caution">
    <text evidence="11">The sequence shown here is derived from an EMBL/GenBank/DDBJ whole genome shotgun (WGS) entry which is preliminary data.</text>
</comment>
<name>A0A437P5A9_9HYPH</name>
<dbReference type="Pfam" id="PF00722">
    <property type="entry name" value="Glyco_hydro_16"/>
    <property type="match status" value="1"/>
</dbReference>
<keyword evidence="5" id="KW-0800">Toxin</keyword>
<evidence type="ECO:0000256" key="9">
    <source>
        <dbReference type="SAM" id="MobiDB-lite"/>
    </source>
</evidence>
<evidence type="ECO:0000313" key="11">
    <source>
        <dbReference type="EMBL" id="RVU17437.1"/>
    </source>
</evidence>
<evidence type="ECO:0000256" key="2">
    <source>
        <dbReference type="ARBA" id="ARBA00004613"/>
    </source>
</evidence>
<feature type="domain" description="GH16" evidence="10">
    <location>
        <begin position="265"/>
        <end position="493"/>
    </location>
</feature>
<evidence type="ECO:0000256" key="3">
    <source>
        <dbReference type="ARBA" id="ARBA00006865"/>
    </source>
</evidence>
<dbReference type="InterPro" id="IPR000757">
    <property type="entry name" value="Beta-glucanase-like"/>
</dbReference>
<evidence type="ECO:0000256" key="7">
    <source>
        <dbReference type="ARBA" id="ARBA00023026"/>
    </source>
</evidence>
<keyword evidence="7" id="KW-0843">Virulence</keyword>
<reference evidence="11 12" key="1">
    <citation type="submission" date="2019-01" db="EMBL/GenBank/DDBJ databases">
        <authorList>
            <person name="Chen W.-M."/>
        </authorList>
    </citation>
    <scope>NUCLEOTIDE SEQUENCE [LARGE SCALE GENOMIC DNA]</scope>
    <source>
        <strain evidence="11 12">TER-1</strain>
    </source>
</reference>
<dbReference type="Gene3D" id="2.60.120.200">
    <property type="match status" value="1"/>
</dbReference>
<comment type="subcellular location">
    <subcellularLocation>
        <location evidence="1">Membrane</location>
    </subcellularLocation>
    <subcellularLocation>
        <location evidence="2">Secreted</location>
    </subcellularLocation>
</comment>
<dbReference type="InterPro" id="IPR013320">
    <property type="entry name" value="ConA-like_dom_sf"/>
</dbReference>
<dbReference type="Proteomes" id="UP000286997">
    <property type="component" value="Unassembled WGS sequence"/>
</dbReference>
<proteinExistence type="inferred from homology"/>
<comment type="similarity">
    <text evidence="3">Belongs to the glycosyl hydrolase 16 family.</text>
</comment>
<dbReference type="InterPro" id="IPR018511">
    <property type="entry name" value="Hemolysin-typ_Ca-bd_CS"/>
</dbReference>
<dbReference type="PRINTS" id="PR00313">
    <property type="entry name" value="CABNDNGRPT"/>
</dbReference>
<dbReference type="InterPro" id="IPR003995">
    <property type="entry name" value="RTX_toxin_determinant-A"/>
</dbReference>
<accession>A0A437P5A9</accession>
<keyword evidence="12" id="KW-1185">Reference proteome</keyword>
<sequence>MSYTVAMRPSQGMAMTDVVNQPWVAPPASKRPSTSVVGNDGVDDSLVGTAGNDALSGLSGADTMSGGLGDDTYYIDNPGDLIDEDEDGGIDTLISYLPTIRLPDRVENLTLAGSIEKSGYGNALANIIRGTAVNNHLDGGAGNDLLYGGGGNDVFVIRAGNGSDAIGDFRAGHTTSSIVSLVGYDFTSFDQIRAAMVQDGTTAILNLGNGETLRFLNQNVQNFSADDFATGLDTSKWRLTFNDDFDTFDRFDGVDGTWVTKHQWDGLAGYTNPSKAERQIYVDSDYKGVRFNQAPDSIGLNPFTIDDGVLEIKAAATPTELNQWTSWRPYYSGMISSFSSFQQTYGYFEIRAKLPSGQALWPAFWMLPADLGPITEIDVFEALGQNPFNALMTAHSGTTGVRTKEGYSLLTPDLTAGYHDFGMDWGPDHLTWYLDGVAVGTAKTPDDMKNRPMYMIANLAVGGNWGGAPSGNTLTGDPTYYIDRIRAFATQNTVSLPDPLTRIGNSGLDYFQGTAYADSLAGLEQNDQLYGAAGNDTLDGGEGDDTLGGGQGDDTIIGGNGIDVALYNGDLSRLIVVHDLDADTYAAIDTGTQGNQGTDRLSGVETLRFRSHDAVTGVQTSAVDVAIADATRVSLRGNLAGGRDIVLDDAALLLPSFATDQPDTVVYGGTAPLVLADAFENAAVRGAGAGNLVGNASANILIGNASDDTLAGGGGDDVLRGLGGSDRLDGGAGLDVAEYVGPASQFVVLRDLDAPGRFRVVDLLAADQEGDRLQDIERLRFRQFDEVTGEIASTVEMPIAEAVTASFRRNAAGGRDLFTASATSVTPLLATAGVDTVRFGGSSLILPAGYENAVATGTGPVSLTGNAAANILVGGAGTDTLAGEGGDDILDPLSATGTVDGGAGTDTVVLHGPASRYVFVAVPFVPGAARVYDLAAGLNAYLTLRNVEKVAFTAGLLAPGGLPAEAVLPDGSTADEILSAALPLASANTITASPSADGGLTIPLADATLIPLAPVSEGIDTVIFSGRGAAVLSDGLENLVSTGLFETTLTGNAAANVLTGGRGGTTFSGLAGNDTFVGTALRPLDTVDYSLDAAAGGTAGVTVDLQQGRAVDGFGDRDTLRAITNAVGTEAGDLILGSETGNILRGLGGDDSLVGGGGADRLDGGAGNDTLDGGAGADLLMGGDGINTADYGSSASGLVADLSNPDNNTGDAAGDRYSRIYGLHGSSFADGLTGSSLGDVVRGRSGDDTLDGLAGNDTLHGDDGDDLLLGGTGNDHLFGGLGIDRLIGGVGYDQLAGGAGSDTFVISAAQGSGSADTIADFVSGEDRLEVQLSGVVDPSRLASVRFASVAALPPSVAEPTLFYETGSGRLMWEGSPDPSSRVLLATLSGRPSLSADDLVIV</sequence>
<dbReference type="GO" id="GO:0005576">
    <property type="term" value="C:extracellular region"/>
    <property type="evidence" value="ECO:0007669"/>
    <property type="project" value="UniProtKB-SubCell"/>
</dbReference>
<dbReference type="GO" id="GO:0005509">
    <property type="term" value="F:calcium ion binding"/>
    <property type="evidence" value="ECO:0007669"/>
    <property type="project" value="InterPro"/>
</dbReference>
<evidence type="ECO:0000313" key="12">
    <source>
        <dbReference type="Proteomes" id="UP000286997"/>
    </source>
</evidence>
<evidence type="ECO:0000256" key="8">
    <source>
        <dbReference type="ARBA" id="ARBA00023136"/>
    </source>
</evidence>
<dbReference type="InterPro" id="IPR001343">
    <property type="entry name" value="Hemolysn_Ca-bd"/>
</dbReference>
<organism evidence="11 12">
    <name type="scientific">Methylobacterium oryzihabitans</name>
    <dbReference type="NCBI Taxonomy" id="2499852"/>
    <lineage>
        <taxon>Bacteria</taxon>
        <taxon>Pseudomonadati</taxon>
        <taxon>Pseudomonadota</taxon>
        <taxon>Alphaproteobacteria</taxon>
        <taxon>Hyphomicrobiales</taxon>
        <taxon>Methylobacteriaceae</taxon>
        <taxon>Methylobacterium</taxon>
    </lineage>
</organism>
<dbReference type="Pfam" id="PF00353">
    <property type="entry name" value="HemolysinCabind"/>
    <property type="match status" value="9"/>
</dbReference>
<dbReference type="GO" id="GO:0090729">
    <property type="term" value="F:toxin activity"/>
    <property type="evidence" value="ECO:0007669"/>
    <property type="project" value="UniProtKB-KW"/>
</dbReference>
<evidence type="ECO:0000256" key="5">
    <source>
        <dbReference type="ARBA" id="ARBA00022656"/>
    </source>
</evidence>
<dbReference type="EMBL" id="SACP01000012">
    <property type="protein sequence ID" value="RVU17437.1"/>
    <property type="molecule type" value="Genomic_DNA"/>
</dbReference>
<dbReference type="SUPFAM" id="SSF49899">
    <property type="entry name" value="Concanavalin A-like lectins/glucanases"/>
    <property type="match status" value="1"/>
</dbReference>
<dbReference type="OrthoDB" id="9809583at2"/>
<evidence type="ECO:0000256" key="6">
    <source>
        <dbReference type="ARBA" id="ARBA00022737"/>
    </source>
</evidence>
<dbReference type="InterPro" id="IPR011049">
    <property type="entry name" value="Serralysin-like_metalloprot_C"/>
</dbReference>
<evidence type="ECO:0000256" key="1">
    <source>
        <dbReference type="ARBA" id="ARBA00004370"/>
    </source>
</evidence>
<evidence type="ECO:0000259" key="10">
    <source>
        <dbReference type="PROSITE" id="PS51762"/>
    </source>
</evidence>
<keyword evidence="4" id="KW-0964">Secreted</keyword>
<dbReference type="PANTHER" id="PTHR38340:SF1">
    <property type="entry name" value="S-LAYER PROTEIN"/>
    <property type="match status" value="1"/>
</dbReference>
<dbReference type="PROSITE" id="PS00330">
    <property type="entry name" value="HEMOLYSIN_CALCIUM"/>
    <property type="match status" value="9"/>
</dbReference>
<keyword evidence="11" id="KW-0378">Hydrolase</keyword>
<keyword evidence="8" id="KW-0472">Membrane</keyword>
<evidence type="ECO:0000256" key="4">
    <source>
        <dbReference type="ARBA" id="ARBA00022525"/>
    </source>
</evidence>
<dbReference type="InterPro" id="IPR050557">
    <property type="entry name" value="RTX_toxin/Mannuronan_C5-epim"/>
</dbReference>
<dbReference type="SUPFAM" id="SSF51120">
    <property type="entry name" value="beta-Roll"/>
    <property type="match status" value="6"/>
</dbReference>
<dbReference type="PANTHER" id="PTHR38340">
    <property type="entry name" value="S-LAYER PROTEIN"/>
    <property type="match status" value="1"/>
</dbReference>
<dbReference type="Gene3D" id="2.150.10.10">
    <property type="entry name" value="Serralysin-like metalloprotease, C-terminal"/>
    <property type="match status" value="7"/>
</dbReference>
<gene>
    <name evidence="11" type="ORF">EOE48_13690</name>
</gene>
<protein>
    <submittedName>
        <fullName evidence="11">Glycosyl hydrolase family protein</fullName>
    </submittedName>
</protein>
<dbReference type="PRINTS" id="PR01488">
    <property type="entry name" value="RTXTOXINA"/>
</dbReference>
<dbReference type="CDD" id="cd08023">
    <property type="entry name" value="GH16_laminarinase_like"/>
    <property type="match status" value="1"/>
</dbReference>
<keyword evidence="6" id="KW-0677">Repeat</keyword>
<dbReference type="PROSITE" id="PS51762">
    <property type="entry name" value="GH16_2"/>
    <property type="match status" value="1"/>
</dbReference>
<dbReference type="GO" id="GO:0016020">
    <property type="term" value="C:membrane"/>
    <property type="evidence" value="ECO:0007669"/>
    <property type="project" value="UniProtKB-SubCell"/>
</dbReference>